<evidence type="ECO:0000313" key="3">
    <source>
        <dbReference type="EMBL" id="AXQ65613.1"/>
    </source>
</evidence>
<feature type="compositionally biased region" description="Low complexity" evidence="1">
    <location>
        <begin position="80"/>
        <end position="92"/>
    </location>
</feature>
<sequence>MNQIRCRVRNQPLKTTCTPLTGAGTILPKALQKEWKSCQNLKSLLLHLQDSMPATHSQHPNRNQQKGHRRRRKKKRKHYSSSSNSSESSNDSTDTRSSD</sequence>
<feature type="compositionally biased region" description="Basic residues" evidence="1">
    <location>
        <begin position="65"/>
        <end position="79"/>
    </location>
</feature>
<name>A0A385E1E8_9VIRU</name>
<evidence type="ECO:0000259" key="2">
    <source>
        <dbReference type="Pfam" id="PF05501"/>
    </source>
</evidence>
<dbReference type="Pfam" id="PF05501">
    <property type="entry name" value="DUF755"/>
    <property type="match status" value="1"/>
</dbReference>
<keyword evidence="4" id="KW-1185">Reference proteome</keyword>
<organism evidence="3 4">
    <name type="scientific">Anelloviridae sp</name>
    <dbReference type="NCBI Taxonomy" id="2055263"/>
    <lineage>
        <taxon>Viruses</taxon>
        <taxon>Monodnaviria</taxon>
        <taxon>Shotokuvirae</taxon>
        <taxon>Commensaviricota</taxon>
        <taxon>Cardeaviricetes</taxon>
        <taxon>Sanitavirales</taxon>
        <taxon>Anelloviridae</taxon>
    </lineage>
</organism>
<reference evidence="3 4" key="1">
    <citation type="submission" date="2018-07" db="EMBL/GenBank/DDBJ databases">
        <title>Uncovering a Universe of Circular DNA Viruses in Animal Metagenomes.</title>
        <authorList>
            <person name="Tisza M."/>
            <person name="Buck C."/>
            <person name="Pastrana D."/>
            <person name="Welch N."/>
            <person name="Peretti A."/>
        </authorList>
    </citation>
    <scope>NUCLEOTIDE SEQUENCE [LARGE SCALE GENOMIC DNA]</scope>
    <source>
        <strain evidence="3">Ctcd026</strain>
    </source>
</reference>
<protein>
    <recommendedName>
        <fullName evidence="2">DUF755 domain-containing protein</fullName>
    </recommendedName>
</protein>
<dbReference type="KEGG" id="vg:80527566"/>
<dbReference type="RefSeq" id="YP_010790246.1">
    <property type="nucleotide sequence ID" value="NC_075379.1"/>
</dbReference>
<proteinExistence type="predicted"/>
<dbReference type="Proteomes" id="UP000289920">
    <property type="component" value="Segment"/>
</dbReference>
<evidence type="ECO:0000313" key="4">
    <source>
        <dbReference type="Proteomes" id="UP000289920"/>
    </source>
</evidence>
<feature type="domain" description="DUF755" evidence="2">
    <location>
        <begin position="2"/>
        <end position="98"/>
    </location>
</feature>
<dbReference type="GeneID" id="80527566"/>
<accession>A0A385E1E8</accession>
<feature type="region of interest" description="Disordered" evidence="1">
    <location>
        <begin position="49"/>
        <end position="99"/>
    </location>
</feature>
<feature type="compositionally biased region" description="Polar residues" evidence="1">
    <location>
        <begin position="52"/>
        <end position="64"/>
    </location>
</feature>
<dbReference type="EMBL" id="MH648910">
    <property type="protein sequence ID" value="AXQ65613.1"/>
    <property type="molecule type" value="Genomic_DNA"/>
</dbReference>
<dbReference type="InterPro" id="IPR008474">
    <property type="entry name" value="DUF755"/>
</dbReference>
<evidence type="ECO:0000256" key="1">
    <source>
        <dbReference type="SAM" id="MobiDB-lite"/>
    </source>
</evidence>